<protein>
    <submittedName>
        <fullName evidence="2">Uncharacterized protein (TIGR02246 family)</fullName>
    </submittedName>
</protein>
<dbReference type="AlphaFoldDB" id="A0A7W8Z3E8"/>
<dbReference type="RefSeq" id="WP_184610502.1">
    <property type="nucleotide sequence ID" value="NZ_BOOS01000027.1"/>
</dbReference>
<dbReference type="InterPro" id="IPR032710">
    <property type="entry name" value="NTF2-like_dom_sf"/>
</dbReference>
<name>A0A7W8Z3E8_9ACTN</name>
<evidence type="ECO:0000313" key="3">
    <source>
        <dbReference type="Proteomes" id="UP000588112"/>
    </source>
</evidence>
<dbReference type="NCBIfam" id="TIGR02246">
    <property type="entry name" value="SgcJ/EcaC family oxidoreductase"/>
    <property type="match status" value="1"/>
</dbReference>
<accession>A0A7W8Z3E8</accession>
<dbReference type="InterPro" id="IPR027843">
    <property type="entry name" value="DUF4440"/>
</dbReference>
<dbReference type="Proteomes" id="UP000588112">
    <property type="component" value="Unassembled WGS sequence"/>
</dbReference>
<evidence type="ECO:0000313" key="2">
    <source>
        <dbReference type="EMBL" id="MBB5626505.1"/>
    </source>
</evidence>
<dbReference type="Gene3D" id="3.10.450.50">
    <property type="match status" value="1"/>
</dbReference>
<proteinExistence type="predicted"/>
<dbReference type="Pfam" id="PF14534">
    <property type="entry name" value="DUF4440"/>
    <property type="match status" value="1"/>
</dbReference>
<comment type="caution">
    <text evidence="2">The sequence shown here is derived from an EMBL/GenBank/DDBJ whole genome shotgun (WGS) entry which is preliminary data.</text>
</comment>
<gene>
    <name evidence="2" type="ORF">BJ981_002204</name>
</gene>
<organism evidence="2 3">
    <name type="scientific">Sphaerisporangium krabiense</name>
    <dbReference type="NCBI Taxonomy" id="763782"/>
    <lineage>
        <taxon>Bacteria</taxon>
        <taxon>Bacillati</taxon>
        <taxon>Actinomycetota</taxon>
        <taxon>Actinomycetes</taxon>
        <taxon>Streptosporangiales</taxon>
        <taxon>Streptosporangiaceae</taxon>
        <taxon>Sphaerisporangium</taxon>
    </lineage>
</organism>
<dbReference type="SUPFAM" id="SSF54427">
    <property type="entry name" value="NTF2-like"/>
    <property type="match status" value="1"/>
</dbReference>
<feature type="domain" description="DUF4440" evidence="1">
    <location>
        <begin position="9"/>
        <end position="123"/>
    </location>
</feature>
<evidence type="ECO:0000259" key="1">
    <source>
        <dbReference type="Pfam" id="PF14534"/>
    </source>
</evidence>
<dbReference type="InterPro" id="IPR011944">
    <property type="entry name" value="Steroid_delta5-4_isomerase"/>
</dbReference>
<keyword evidence="3" id="KW-1185">Reference proteome</keyword>
<sequence>MTETATAEIHDLLRRMTDAWNAGDARAYAGQFTEDADYITFFGMRMTGREAIEQSHRALFEGPLKGVKLTGSASGPAAPSIRFLRPDVAVVIASGGSTLDGRPAPERDSIISLTAVREPDAWRFAAFQNTRAASPEQLRAMGGAR</sequence>
<dbReference type="EMBL" id="JACHBR010000001">
    <property type="protein sequence ID" value="MBB5626505.1"/>
    <property type="molecule type" value="Genomic_DNA"/>
</dbReference>
<reference evidence="2 3" key="1">
    <citation type="submission" date="2020-08" db="EMBL/GenBank/DDBJ databases">
        <title>Sequencing the genomes of 1000 actinobacteria strains.</title>
        <authorList>
            <person name="Klenk H.-P."/>
        </authorList>
    </citation>
    <scope>NUCLEOTIDE SEQUENCE [LARGE SCALE GENOMIC DNA]</scope>
    <source>
        <strain evidence="2 3">DSM 45790</strain>
    </source>
</reference>